<feature type="domain" description="Gfo/Idh/MocA-like oxidoreductase N-terminal" evidence="3">
    <location>
        <begin position="2"/>
        <end position="113"/>
    </location>
</feature>
<dbReference type="PANTHER" id="PTHR43708">
    <property type="entry name" value="CONSERVED EXPRESSED OXIDOREDUCTASE (EUROFUNG)"/>
    <property type="match status" value="1"/>
</dbReference>
<dbReference type="RefSeq" id="WP_377049508.1">
    <property type="nucleotide sequence ID" value="NZ_JBHLVZ010000005.1"/>
</dbReference>
<dbReference type="Gene3D" id="3.30.360.10">
    <property type="entry name" value="Dihydrodipicolinate Reductase, domain 2"/>
    <property type="match status" value="1"/>
</dbReference>
<dbReference type="Pfam" id="PF01408">
    <property type="entry name" value="GFO_IDH_MocA"/>
    <property type="match status" value="1"/>
</dbReference>
<comment type="caution">
    <text evidence="4">The sequence shown here is derived from an EMBL/GenBank/DDBJ whole genome shotgun (WGS) entry which is preliminary data.</text>
</comment>
<dbReference type="PANTHER" id="PTHR43708:SF5">
    <property type="entry name" value="CONSERVED EXPRESSED OXIDOREDUCTASE (EUROFUNG)-RELATED"/>
    <property type="match status" value="1"/>
</dbReference>
<dbReference type="InterPro" id="IPR000683">
    <property type="entry name" value="Gfo/Idh/MocA-like_OxRdtase_N"/>
</dbReference>
<dbReference type="EMBL" id="JBHLVZ010000005">
    <property type="protein sequence ID" value="MFC0385360.1"/>
    <property type="molecule type" value="Genomic_DNA"/>
</dbReference>
<gene>
    <name evidence="4" type="ORF">ACFFIC_07300</name>
</gene>
<keyword evidence="5" id="KW-1185">Reference proteome</keyword>
<evidence type="ECO:0000313" key="5">
    <source>
        <dbReference type="Proteomes" id="UP001589789"/>
    </source>
</evidence>
<keyword evidence="2" id="KW-0560">Oxidoreductase</keyword>
<reference evidence="4 5" key="1">
    <citation type="submission" date="2024-09" db="EMBL/GenBank/DDBJ databases">
        <authorList>
            <person name="Sun Q."/>
            <person name="Mori K."/>
        </authorList>
    </citation>
    <scope>NUCLEOTIDE SEQUENCE [LARGE SCALE GENOMIC DNA]</scope>
    <source>
        <strain evidence="4 5">CCM 7468</strain>
    </source>
</reference>
<dbReference type="SUPFAM" id="SSF51735">
    <property type="entry name" value="NAD(P)-binding Rossmann-fold domains"/>
    <property type="match status" value="1"/>
</dbReference>
<dbReference type="InterPro" id="IPR036291">
    <property type="entry name" value="NAD(P)-bd_dom_sf"/>
</dbReference>
<dbReference type="InterPro" id="IPR051317">
    <property type="entry name" value="Gfo/Idh/MocA_oxidoreduct"/>
</dbReference>
<protein>
    <submittedName>
        <fullName evidence="4">Gfo/Idh/MocA family protein</fullName>
    </submittedName>
</protein>
<accession>A0ABV6IRK6</accession>
<dbReference type="Proteomes" id="UP001589789">
    <property type="component" value="Unassembled WGS sequence"/>
</dbReference>
<evidence type="ECO:0000313" key="4">
    <source>
        <dbReference type="EMBL" id="MFC0385360.1"/>
    </source>
</evidence>
<comment type="similarity">
    <text evidence="1">Belongs to the Gfo/Idh/MocA family.</text>
</comment>
<evidence type="ECO:0000256" key="1">
    <source>
        <dbReference type="ARBA" id="ARBA00010928"/>
    </source>
</evidence>
<evidence type="ECO:0000256" key="2">
    <source>
        <dbReference type="ARBA" id="ARBA00023002"/>
    </source>
</evidence>
<name>A0ABV6IRK6_9PROT</name>
<proteinExistence type="inferred from homology"/>
<organism evidence="4 5">
    <name type="scientific">Muricoccus vinaceus</name>
    <dbReference type="NCBI Taxonomy" id="424704"/>
    <lineage>
        <taxon>Bacteria</taxon>
        <taxon>Pseudomonadati</taxon>
        <taxon>Pseudomonadota</taxon>
        <taxon>Alphaproteobacteria</taxon>
        <taxon>Acetobacterales</taxon>
        <taxon>Roseomonadaceae</taxon>
        <taxon>Muricoccus</taxon>
    </lineage>
</organism>
<evidence type="ECO:0000259" key="3">
    <source>
        <dbReference type="Pfam" id="PF01408"/>
    </source>
</evidence>
<dbReference type="Gene3D" id="3.40.50.720">
    <property type="entry name" value="NAD(P)-binding Rossmann-like Domain"/>
    <property type="match status" value="1"/>
</dbReference>
<sequence>MKLGLVGCGAIARAQHVPALLGGHSFDLVAMADPRATIPGFSGHHYADHRALLEAEPEVAAISVASPTGTHFPVARDALLAGRHVLLEKPPATTLAELEELRGIAAARGLVLVTSFHAQHNAAVERAREIMAGHPPPEHVAIEWREDFERWHGGQTWPWQPGGFGVFDPGINALSILCHLMPEAAFRVEEARFRVPPGAVTPAMVDMRLGWEGGAGQVAFEWRKGGQDVWDITLRGAFGELLVRGVRTLLLDGAVILPEGPNKEYAGVYRAFRAAIEAGRSDVSLREMRIVEDAMAVAVVQPGEVTF</sequence>